<evidence type="ECO:0000256" key="4">
    <source>
        <dbReference type="SAM" id="MobiDB-lite"/>
    </source>
</evidence>
<keyword evidence="2 3" id="KW-0539">Nucleus</keyword>
<feature type="compositionally biased region" description="Low complexity" evidence="4">
    <location>
        <begin position="534"/>
        <end position="554"/>
    </location>
</feature>
<dbReference type="GO" id="GO:0000978">
    <property type="term" value="F:RNA polymerase II cis-regulatory region sequence-specific DNA binding"/>
    <property type="evidence" value="ECO:0007669"/>
    <property type="project" value="TreeGrafter"/>
</dbReference>
<evidence type="ECO:0000259" key="5">
    <source>
        <dbReference type="PROSITE" id="PS50039"/>
    </source>
</evidence>
<feature type="region of interest" description="Disordered" evidence="4">
    <location>
        <begin position="336"/>
        <end position="488"/>
    </location>
</feature>
<dbReference type="OMA" id="YCRIDPR"/>
<dbReference type="InterPro" id="IPR030456">
    <property type="entry name" value="TF_fork_head_CS_2"/>
</dbReference>
<gene>
    <name evidence="6" type="ORF">Fcan01_02664</name>
</gene>
<dbReference type="InterPro" id="IPR050211">
    <property type="entry name" value="FOX_domain-containing"/>
</dbReference>
<evidence type="ECO:0000256" key="1">
    <source>
        <dbReference type="ARBA" id="ARBA00023125"/>
    </source>
</evidence>
<evidence type="ECO:0000256" key="3">
    <source>
        <dbReference type="PROSITE-ProRule" id="PRU00089"/>
    </source>
</evidence>
<feature type="compositionally biased region" description="Basic and acidic residues" evidence="4">
    <location>
        <begin position="396"/>
        <end position="424"/>
    </location>
</feature>
<dbReference type="InterPro" id="IPR001766">
    <property type="entry name" value="Fork_head_dom"/>
</dbReference>
<dbReference type="GO" id="GO:0009653">
    <property type="term" value="P:anatomical structure morphogenesis"/>
    <property type="evidence" value="ECO:0007669"/>
    <property type="project" value="TreeGrafter"/>
</dbReference>
<sequence length="594" mass="64739">MSTSSSNNQQLSSRVSNFTSLAQNNMPPGTGNGGGGVNNQAVPVNNMALSTGAGNIGGLQIPGILSPASALEHYRLSQLYQYAMAAERLRCPPGSFMPPMPPGVRPELFYGPYCRIDPRLAGLCRPPEEPKPQQSYIGLIAMAILSSPEKKLVLSDIYQYILDNFPYFRARGPGWRNSIRHNLSLNDCFIKSGRSANGKGHFWRIHDANVDDFTKGDFRRRRAQRKVRKHMGLAVDDEDSPSPPPSSPPPIWHHPHHPLNHGGVGHMGNPMNLAGSPPGPGLDPATLFGLTAAAAANLSQKPPTGHHHHHPSHLHSVNQTLMLSRKRQFDVASLLAPEKDRSHLSPVSCKSDENSLSSPSPPPTMIKRMNVGKQRNAEDSSTSEHSENEDIEVTEDDTREKSEERIPLGDIDDDRKKIESEHNESANNNSHVQQQQRRSSSAGQGGNSSNDDEDNENQSRHLNSGQQFGLMGMNNSGSNNPLNFAGFHGHGQLNQDSFSQSNLPPHGIMLPLDFIQAQHFIQHHQSQSGGGAGLQNPSNNPSSQLQSSNSSFPFGPGGQNILQQNSSLASLMILSSRYKELTSSMIIASRRSPQ</sequence>
<dbReference type="EMBL" id="LNIX01000001">
    <property type="protein sequence ID" value="OXA64374.1"/>
    <property type="molecule type" value="Genomic_DNA"/>
</dbReference>
<feature type="compositionally biased region" description="Low complexity" evidence="4">
    <location>
        <begin position="425"/>
        <end position="442"/>
    </location>
</feature>
<feature type="DNA-binding region" description="Fork-head" evidence="3">
    <location>
        <begin position="131"/>
        <end position="223"/>
    </location>
</feature>
<feature type="region of interest" description="Disordered" evidence="4">
    <location>
        <begin position="225"/>
        <end position="286"/>
    </location>
</feature>
<keyword evidence="7" id="KW-1185">Reference proteome</keyword>
<feature type="domain" description="Fork-head" evidence="5">
    <location>
        <begin position="131"/>
        <end position="223"/>
    </location>
</feature>
<evidence type="ECO:0000313" key="7">
    <source>
        <dbReference type="Proteomes" id="UP000198287"/>
    </source>
</evidence>
<dbReference type="InterPro" id="IPR036388">
    <property type="entry name" value="WH-like_DNA-bd_sf"/>
</dbReference>
<proteinExistence type="predicted"/>
<dbReference type="GO" id="GO:0005634">
    <property type="term" value="C:nucleus"/>
    <property type="evidence" value="ECO:0007669"/>
    <property type="project" value="UniProtKB-SubCell"/>
</dbReference>
<dbReference type="InterPro" id="IPR018122">
    <property type="entry name" value="TF_fork_head_CS_1"/>
</dbReference>
<dbReference type="SMART" id="SM00339">
    <property type="entry name" value="FH"/>
    <property type="match status" value="1"/>
</dbReference>
<feature type="compositionally biased region" description="Low complexity" evidence="4">
    <location>
        <begin position="470"/>
        <end position="483"/>
    </location>
</feature>
<comment type="subcellular location">
    <subcellularLocation>
        <location evidence="3">Nucleus</location>
    </subcellularLocation>
</comment>
<dbReference type="FunFam" id="1.10.10.10:FF:000352">
    <property type="entry name" value="Forkhead box Q2"/>
    <property type="match status" value="1"/>
</dbReference>
<dbReference type="PROSITE" id="PS50039">
    <property type="entry name" value="FORK_HEAD_3"/>
    <property type="match status" value="1"/>
</dbReference>
<feature type="region of interest" description="Disordered" evidence="4">
    <location>
        <begin position="522"/>
        <end position="559"/>
    </location>
</feature>
<evidence type="ECO:0000256" key="2">
    <source>
        <dbReference type="ARBA" id="ARBA00023242"/>
    </source>
</evidence>
<feature type="compositionally biased region" description="Basic and acidic residues" evidence="4">
    <location>
        <begin position="375"/>
        <end position="388"/>
    </location>
</feature>
<dbReference type="SUPFAM" id="SSF46785">
    <property type="entry name" value="Winged helix' DNA-binding domain"/>
    <property type="match status" value="1"/>
</dbReference>
<keyword evidence="1 3" id="KW-0238">DNA-binding</keyword>
<feature type="compositionally biased region" description="Pro residues" evidence="4">
    <location>
        <begin position="241"/>
        <end position="252"/>
    </location>
</feature>
<dbReference type="STRING" id="158441.A0A226F4M3"/>
<dbReference type="PROSITE" id="PS00658">
    <property type="entry name" value="FORK_HEAD_2"/>
    <property type="match status" value="1"/>
</dbReference>
<organism evidence="6 7">
    <name type="scientific">Folsomia candida</name>
    <name type="common">Springtail</name>
    <dbReference type="NCBI Taxonomy" id="158441"/>
    <lineage>
        <taxon>Eukaryota</taxon>
        <taxon>Metazoa</taxon>
        <taxon>Ecdysozoa</taxon>
        <taxon>Arthropoda</taxon>
        <taxon>Hexapoda</taxon>
        <taxon>Collembola</taxon>
        <taxon>Entomobryomorpha</taxon>
        <taxon>Isotomoidea</taxon>
        <taxon>Isotomidae</taxon>
        <taxon>Proisotominae</taxon>
        <taxon>Folsomia</taxon>
    </lineage>
</organism>
<dbReference type="GO" id="GO:0000981">
    <property type="term" value="F:DNA-binding transcription factor activity, RNA polymerase II-specific"/>
    <property type="evidence" value="ECO:0007669"/>
    <property type="project" value="TreeGrafter"/>
</dbReference>
<accession>A0A226F4M3</accession>
<dbReference type="PRINTS" id="PR00053">
    <property type="entry name" value="FORKHEAD"/>
</dbReference>
<dbReference type="GO" id="GO:0030154">
    <property type="term" value="P:cell differentiation"/>
    <property type="evidence" value="ECO:0007669"/>
    <property type="project" value="TreeGrafter"/>
</dbReference>
<dbReference type="PROSITE" id="PS00657">
    <property type="entry name" value="FORK_HEAD_1"/>
    <property type="match status" value="1"/>
</dbReference>
<dbReference type="Proteomes" id="UP000198287">
    <property type="component" value="Unassembled WGS sequence"/>
</dbReference>
<dbReference type="InterPro" id="IPR036390">
    <property type="entry name" value="WH_DNA-bd_sf"/>
</dbReference>
<dbReference type="Pfam" id="PF00250">
    <property type="entry name" value="Forkhead"/>
    <property type="match status" value="1"/>
</dbReference>
<protein>
    <submittedName>
        <fullName evidence="6">Forkhead box protein B1</fullName>
    </submittedName>
</protein>
<evidence type="ECO:0000313" key="6">
    <source>
        <dbReference type="EMBL" id="OXA64374.1"/>
    </source>
</evidence>
<reference evidence="6 7" key="1">
    <citation type="submission" date="2015-12" db="EMBL/GenBank/DDBJ databases">
        <title>The genome of Folsomia candida.</title>
        <authorList>
            <person name="Faddeeva A."/>
            <person name="Derks M.F."/>
            <person name="Anvar Y."/>
            <person name="Smit S."/>
            <person name="Van Straalen N."/>
            <person name="Roelofs D."/>
        </authorList>
    </citation>
    <scope>NUCLEOTIDE SEQUENCE [LARGE SCALE GENOMIC DNA]</scope>
    <source>
        <strain evidence="6 7">VU population</strain>
        <tissue evidence="6">Whole body</tissue>
    </source>
</reference>
<dbReference type="PANTHER" id="PTHR11829:SF343">
    <property type="entry name" value="FORK-HEAD DOMAIN-CONTAINING PROTEIN"/>
    <property type="match status" value="1"/>
</dbReference>
<dbReference type="OrthoDB" id="5954824at2759"/>
<dbReference type="CDD" id="cd20035">
    <property type="entry name" value="FH_FOXQ2-like"/>
    <property type="match status" value="1"/>
</dbReference>
<dbReference type="PANTHER" id="PTHR11829">
    <property type="entry name" value="FORKHEAD BOX PROTEIN"/>
    <property type="match status" value="1"/>
</dbReference>
<comment type="caution">
    <text evidence="6">The sequence shown here is derived from an EMBL/GenBank/DDBJ whole genome shotgun (WGS) entry which is preliminary data.</text>
</comment>
<dbReference type="Gene3D" id="1.10.10.10">
    <property type="entry name" value="Winged helix-like DNA-binding domain superfamily/Winged helix DNA-binding domain"/>
    <property type="match status" value="1"/>
</dbReference>
<dbReference type="AlphaFoldDB" id="A0A226F4M3"/>
<dbReference type="InterPro" id="IPR047519">
    <property type="entry name" value="FH_FOXQ2-like"/>
</dbReference>
<name>A0A226F4M3_FOLCA</name>